<keyword evidence="3 13" id="KW-0227">DNA damage</keyword>
<dbReference type="FunFam" id="1.10.150.20:FF:000005">
    <property type="entry name" value="UvrABC system protein C"/>
    <property type="match status" value="1"/>
</dbReference>
<dbReference type="RefSeq" id="WP_142903978.1">
    <property type="nucleotide sequence ID" value="NZ_ML660091.1"/>
</dbReference>
<evidence type="ECO:0000313" key="17">
    <source>
        <dbReference type="EMBL" id="TQV81317.1"/>
    </source>
</evidence>
<dbReference type="InterPro" id="IPR047296">
    <property type="entry name" value="GIY-YIG_UvrC_Cho"/>
</dbReference>
<dbReference type="FunFam" id="3.40.1440.10:FF:000001">
    <property type="entry name" value="UvrABC system protein C"/>
    <property type="match status" value="1"/>
</dbReference>
<evidence type="ECO:0000256" key="5">
    <source>
        <dbReference type="ARBA" id="ARBA00022881"/>
    </source>
</evidence>
<dbReference type="Gene3D" id="3.40.1440.10">
    <property type="entry name" value="GIY-YIG endonuclease"/>
    <property type="match status" value="1"/>
</dbReference>
<dbReference type="GO" id="GO:0009432">
    <property type="term" value="P:SOS response"/>
    <property type="evidence" value="ECO:0007669"/>
    <property type="project" value="UniProtKB-UniRule"/>
</dbReference>
<dbReference type="CDD" id="cd10434">
    <property type="entry name" value="GIY-YIG_UvrC_Cho"/>
    <property type="match status" value="1"/>
</dbReference>
<dbReference type="GO" id="GO:0009380">
    <property type="term" value="C:excinuclease repair complex"/>
    <property type="evidence" value="ECO:0007669"/>
    <property type="project" value="InterPro"/>
</dbReference>
<evidence type="ECO:0000259" key="16">
    <source>
        <dbReference type="PROSITE" id="PS50165"/>
    </source>
</evidence>
<keyword evidence="5 13" id="KW-0267">Excision nuclease</keyword>
<keyword evidence="6 13" id="KW-0234">DNA repair</keyword>
<comment type="subunit">
    <text evidence="10 13">Interacts with UvrB in an incision complex.</text>
</comment>
<dbReference type="Gene3D" id="1.10.150.20">
    <property type="entry name" value="5' to 3' exonuclease, C-terminal subdomain"/>
    <property type="match status" value="1"/>
</dbReference>
<feature type="domain" description="UvrC family homology region profile" evidence="16">
    <location>
        <begin position="259"/>
        <end position="485"/>
    </location>
</feature>
<accession>A0A545TVR6</accession>
<dbReference type="InterPro" id="IPR001162">
    <property type="entry name" value="UvrC_RNase_H_dom"/>
</dbReference>
<keyword evidence="18" id="KW-1185">Reference proteome</keyword>
<dbReference type="Pfam" id="PF02151">
    <property type="entry name" value="UVR"/>
    <property type="match status" value="1"/>
</dbReference>
<evidence type="ECO:0000256" key="12">
    <source>
        <dbReference type="ARBA" id="ARBA00077138"/>
    </source>
</evidence>
<dbReference type="NCBIfam" id="NF001824">
    <property type="entry name" value="PRK00558.1-5"/>
    <property type="match status" value="1"/>
</dbReference>
<dbReference type="HAMAP" id="MF_00203">
    <property type="entry name" value="UvrC"/>
    <property type="match status" value="1"/>
</dbReference>
<reference evidence="17 18" key="1">
    <citation type="submission" date="2019-06" db="EMBL/GenBank/DDBJ databases">
        <title>Whole genome sequence for Cellvibrionaceae sp. R142.</title>
        <authorList>
            <person name="Wang G."/>
        </authorList>
    </citation>
    <scope>NUCLEOTIDE SEQUENCE [LARGE SCALE GENOMIC DNA]</scope>
    <source>
        <strain evidence="17 18">R142</strain>
    </source>
</reference>
<comment type="caution">
    <text evidence="17">The sequence shown here is derived from an EMBL/GenBank/DDBJ whole genome shotgun (WGS) entry which is preliminary data.</text>
</comment>
<dbReference type="InterPro" id="IPR050066">
    <property type="entry name" value="UvrABC_protein_C"/>
</dbReference>
<evidence type="ECO:0000256" key="1">
    <source>
        <dbReference type="ARBA" id="ARBA00004496"/>
    </source>
</evidence>
<evidence type="ECO:0000256" key="3">
    <source>
        <dbReference type="ARBA" id="ARBA00022763"/>
    </source>
</evidence>
<evidence type="ECO:0000256" key="6">
    <source>
        <dbReference type="ARBA" id="ARBA00023204"/>
    </source>
</evidence>
<dbReference type="PROSITE" id="PS50164">
    <property type="entry name" value="GIY_YIG"/>
    <property type="match status" value="1"/>
</dbReference>
<dbReference type="InterPro" id="IPR038476">
    <property type="entry name" value="UvrC_RNase_H_dom_sf"/>
</dbReference>
<comment type="subcellular location">
    <subcellularLocation>
        <location evidence="1 13">Cytoplasm</location>
    </subcellularLocation>
</comment>
<dbReference type="Pfam" id="PF22920">
    <property type="entry name" value="UvrC_RNaseH"/>
    <property type="match status" value="1"/>
</dbReference>
<dbReference type="InterPro" id="IPR004791">
    <property type="entry name" value="UvrC"/>
</dbReference>
<dbReference type="PROSITE" id="PS50165">
    <property type="entry name" value="UVRC"/>
    <property type="match status" value="1"/>
</dbReference>
<feature type="domain" description="UVR" evidence="14">
    <location>
        <begin position="209"/>
        <end position="244"/>
    </location>
</feature>
<dbReference type="PANTHER" id="PTHR30562">
    <property type="entry name" value="UVRC/OXIDOREDUCTASE"/>
    <property type="match status" value="1"/>
</dbReference>
<dbReference type="Pfam" id="PF08459">
    <property type="entry name" value="UvrC_RNaseH_dom"/>
    <property type="match status" value="1"/>
</dbReference>
<organism evidence="17 18">
    <name type="scientific">Exilibacterium tricleocarpae</name>
    <dbReference type="NCBI Taxonomy" id="2591008"/>
    <lineage>
        <taxon>Bacteria</taxon>
        <taxon>Pseudomonadati</taxon>
        <taxon>Pseudomonadota</taxon>
        <taxon>Gammaproteobacteria</taxon>
        <taxon>Cellvibrionales</taxon>
        <taxon>Cellvibrionaceae</taxon>
        <taxon>Exilibacterium</taxon>
    </lineage>
</organism>
<evidence type="ECO:0000259" key="14">
    <source>
        <dbReference type="PROSITE" id="PS50151"/>
    </source>
</evidence>
<dbReference type="Gene3D" id="3.30.420.340">
    <property type="entry name" value="UvrC, RNAse H endonuclease domain"/>
    <property type="match status" value="1"/>
</dbReference>
<dbReference type="NCBIfam" id="TIGR00194">
    <property type="entry name" value="uvrC"/>
    <property type="match status" value="1"/>
</dbReference>
<dbReference type="Gene3D" id="4.10.860.10">
    <property type="entry name" value="UVR domain"/>
    <property type="match status" value="1"/>
</dbReference>
<dbReference type="SUPFAM" id="SSF46600">
    <property type="entry name" value="C-terminal UvrC-binding domain of UvrB"/>
    <property type="match status" value="1"/>
</dbReference>
<evidence type="ECO:0000256" key="7">
    <source>
        <dbReference type="ARBA" id="ARBA00023236"/>
    </source>
</evidence>
<keyword evidence="7 13" id="KW-0742">SOS response</keyword>
<dbReference type="SUPFAM" id="SSF47781">
    <property type="entry name" value="RuvA domain 2-like"/>
    <property type="match status" value="1"/>
</dbReference>
<evidence type="ECO:0000313" key="18">
    <source>
        <dbReference type="Proteomes" id="UP000319732"/>
    </source>
</evidence>
<dbReference type="GO" id="GO:0003677">
    <property type="term" value="F:DNA binding"/>
    <property type="evidence" value="ECO:0007669"/>
    <property type="project" value="UniProtKB-UniRule"/>
</dbReference>
<dbReference type="GO" id="GO:0006289">
    <property type="term" value="P:nucleotide-excision repair"/>
    <property type="evidence" value="ECO:0007669"/>
    <property type="project" value="UniProtKB-UniRule"/>
</dbReference>
<dbReference type="AlphaFoldDB" id="A0A545TVR6"/>
<protein>
    <recommendedName>
        <fullName evidence="11 13">UvrABC system protein C</fullName>
        <shortName evidence="13">Protein UvrC</shortName>
    </recommendedName>
    <alternativeName>
        <fullName evidence="12 13">Excinuclease ABC subunit C</fullName>
    </alternativeName>
</protein>
<sequence>MSADKTATGFDSKTFLKTLTRHPGVYQMYDGAGKILYVGKAKNLKNRLSSYFQKSGLPVKTAALVARIHHVEVTVAPSEAEALVLEQNLIKAQRPPFNILLRDDKSYPYIFVSKGEDFPRIGLHRGAKKRKGEYYGPFPNVGAVRESLSFLQKVFRVRQCDDSVFRNRQRPCLQYQIKRCNAPCVGLVTPAEYAEDVRRTEMFLQGKNQVLMREMADAMERAAAELAFEQAAVHRDQIAALQKIQTQQIVEEGSGDVDVIALAREATVACVQVLYIRQGRILGSKSYFPQPKLAESEAEVLAEFIPQFYLGSRTRDLPREVLLSHDFEGTEVIVEAIRQQRHKVLSFHHRLRSHRAKWLNLAANTARQNLAAHLATKQSMLRRYELLQDALGLEEMPQRLECFDISHSGGELTVASCVVFDQNGPVKSDYRRFNIDGIIPGDDYGAMEQALTRRYTRLQEGEGKLPDILFIDGGKGQLSQAQAVLAELGVSDVNLIGVAKGTTRKAGFETLFIDERQGGGHYRERVLDGDSPALHLIQQIRDEAHRFAVTGHKQRRDKQRRTSSLEQIPGVGPKRRRELLRFFGGLQEVSRASADELAKVPSISKKMAEDIYSALHSE</sequence>
<evidence type="ECO:0000256" key="8">
    <source>
        <dbReference type="ARBA" id="ARBA00059452"/>
    </source>
</evidence>
<keyword evidence="17" id="KW-0378">Hydrolase</keyword>
<dbReference type="GO" id="GO:0009381">
    <property type="term" value="F:excinuclease ABC activity"/>
    <property type="evidence" value="ECO:0007669"/>
    <property type="project" value="UniProtKB-UniRule"/>
</dbReference>
<dbReference type="EMBL" id="VHSG01000008">
    <property type="protein sequence ID" value="TQV81317.1"/>
    <property type="molecule type" value="Genomic_DNA"/>
</dbReference>
<dbReference type="SMART" id="SM00465">
    <property type="entry name" value="GIYc"/>
    <property type="match status" value="1"/>
</dbReference>
<dbReference type="OrthoDB" id="9804933at2"/>
<gene>
    <name evidence="13 17" type="primary">uvrC</name>
    <name evidence="17" type="ORF">FKG94_09505</name>
</gene>
<dbReference type="InterPro" id="IPR036876">
    <property type="entry name" value="UVR_dom_sf"/>
</dbReference>
<dbReference type="InterPro" id="IPR035901">
    <property type="entry name" value="GIY-YIG_endonuc_sf"/>
</dbReference>
<evidence type="ECO:0000256" key="9">
    <source>
        <dbReference type="ARBA" id="ARBA00061531"/>
    </source>
</evidence>
<comment type="function">
    <text evidence="8 13">The UvrABC repair system catalyzes the recognition and processing of DNA lesions. UvrC both incises the 5' and 3' sides of the lesion. The N-terminal half is responsible for the 3' incision and the C-terminal half is responsible for the 5' incision.</text>
</comment>
<feature type="domain" description="GIY-YIG" evidence="15">
    <location>
        <begin position="21"/>
        <end position="99"/>
    </location>
</feature>
<evidence type="ECO:0000256" key="13">
    <source>
        <dbReference type="HAMAP-Rule" id="MF_00203"/>
    </source>
</evidence>
<dbReference type="Pfam" id="PF01541">
    <property type="entry name" value="GIY-YIG"/>
    <property type="match status" value="1"/>
</dbReference>
<dbReference type="InterPro" id="IPR010994">
    <property type="entry name" value="RuvA_2-like"/>
</dbReference>
<evidence type="ECO:0000256" key="10">
    <source>
        <dbReference type="ARBA" id="ARBA00062841"/>
    </source>
</evidence>
<dbReference type="PROSITE" id="PS50151">
    <property type="entry name" value="UVR"/>
    <property type="match status" value="1"/>
</dbReference>
<keyword evidence="4 13" id="KW-0228">DNA excision</keyword>
<dbReference type="Proteomes" id="UP000319732">
    <property type="component" value="Unassembled WGS sequence"/>
</dbReference>
<proteinExistence type="inferred from homology"/>
<dbReference type="FunFam" id="3.30.420.340:FF:000001">
    <property type="entry name" value="UvrABC system protein C"/>
    <property type="match status" value="1"/>
</dbReference>
<dbReference type="InterPro" id="IPR000305">
    <property type="entry name" value="GIY-YIG_endonuc"/>
</dbReference>
<dbReference type="InterPro" id="IPR001943">
    <property type="entry name" value="UVR_dom"/>
</dbReference>
<evidence type="ECO:0000256" key="11">
    <source>
        <dbReference type="ARBA" id="ARBA00067419"/>
    </source>
</evidence>
<comment type="similarity">
    <text evidence="9 13">Belongs to the UvrC family.</text>
</comment>
<dbReference type="SUPFAM" id="SSF82771">
    <property type="entry name" value="GIY-YIG endonuclease"/>
    <property type="match status" value="1"/>
</dbReference>
<evidence type="ECO:0000256" key="4">
    <source>
        <dbReference type="ARBA" id="ARBA00022769"/>
    </source>
</evidence>
<evidence type="ECO:0000259" key="15">
    <source>
        <dbReference type="PROSITE" id="PS50164"/>
    </source>
</evidence>
<dbReference type="GO" id="GO:0005737">
    <property type="term" value="C:cytoplasm"/>
    <property type="evidence" value="ECO:0007669"/>
    <property type="project" value="UniProtKB-SubCell"/>
</dbReference>
<name>A0A545TVR6_9GAMM</name>
<keyword evidence="2 13" id="KW-0963">Cytoplasm</keyword>
<evidence type="ECO:0000256" key="2">
    <source>
        <dbReference type="ARBA" id="ARBA00022490"/>
    </source>
</evidence>
<dbReference type="Pfam" id="PF14520">
    <property type="entry name" value="HHH_5"/>
    <property type="match status" value="1"/>
</dbReference>
<dbReference type="SMART" id="SM00278">
    <property type="entry name" value="HhH1"/>
    <property type="match status" value="2"/>
</dbReference>
<dbReference type="PANTHER" id="PTHR30562:SF1">
    <property type="entry name" value="UVRABC SYSTEM PROTEIN C"/>
    <property type="match status" value="1"/>
</dbReference>
<dbReference type="InterPro" id="IPR003583">
    <property type="entry name" value="Hlx-hairpin-Hlx_DNA-bd_motif"/>
</dbReference>